<reference evidence="3" key="1">
    <citation type="submission" date="2014-06" db="EMBL/GenBank/DDBJ databases">
        <authorList>
            <person name="Berkman P.J."/>
        </authorList>
    </citation>
    <scope>NUCLEOTIDE SEQUENCE [LARGE SCALE GENOMIC DNA]</scope>
</reference>
<dbReference type="Proteomes" id="UP000242770">
    <property type="component" value="Unassembled WGS sequence"/>
</dbReference>
<feature type="non-terminal residue" evidence="2">
    <location>
        <position position="95"/>
    </location>
</feature>
<organism evidence="2 3">
    <name type="scientific">Sporisorium scitamineum</name>
    <dbReference type="NCBI Taxonomy" id="49012"/>
    <lineage>
        <taxon>Eukaryota</taxon>
        <taxon>Fungi</taxon>
        <taxon>Dikarya</taxon>
        <taxon>Basidiomycota</taxon>
        <taxon>Ustilaginomycotina</taxon>
        <taxon>Ustilaginomycetes</taxon>
        <taxon>Ustilaginales</taxon>
        <taxon>Ustilaginaceae</taxon>
        <taxon>Sporisorium</taxon>
    </lineage>
</organism>
<feature type="compositionally biased region" description="Low complexity" evidence="1">
    <location>
        <begin position="16"/>
        <end position="28"/>
    </location>
</feature>
<evidence type="ECO:0000313" key="2">
    <source>
        <dbReference type="EMBL" id="CDS00111.1"/>
    </source>
</evidence>
<accession>A0A0F7RTI6</accession>
<keyword evidence="3" id="KW-1185">Reference proteome</keyword>
<dbReference type="EMBL" id="CCFA01002011">
    <property type="protein sequence ID" value="CDS00111.1"/>
    <property type="molecule type" value="Genomic_DNA"/>
</dbReference>
<gene>
    <name evidence="2" type="primary">SSCI35820.1</name>
</gene>
<dbReference type="AlphaFoldDB" id="A0A0F7RTI6"/>
<proteinExistence type="predicted"/>
<protein>
    <submittedName>
        <fullName evidence="2">Uncharacterized protein</fullName>
    </submittedName>
</protein>
<evidence type="ECO:0000256" key="1">
    <source>
        <dbReference type="SAM" id="MobiDB-lite"/>
    </source>
</evidence>
<feature type="region of interest" description="Disordered" evidence="1">
    <location>
        <begin position="1"/>
        <end position="79"/>
    </location>
</feature>
<evidence type="ECO:0000313" key="3">
    <source>
        <dbReference type="Proteomes" id="UP000242770"/>
    </source>
</evidence>
<feature type="compositionally biased region" description="Basic residues" evidence="1">
    <location>
        <begin position="1"/>
        <end position="13"/>
    </location>
</feature>
<sequence>MFLPRKLQKRTHAGRSAQSDAVSSVAQQAKRDVAQLKPSDEIAQQEATAANSSSAWTSTYATPQAESPSPTPNSKPETAKLDRLVEFLYTQLSPL</sequence>
<feature type="compositionally biased region" description="Basic and acidic residues" evidence="1">
    <location>
        <begin position="29"/>
        <end position="40"/>
    </location>
</feature>
<feature type="compositionally biased region" description="Polar residues" evidence="1">
    <location>
        <begin position="64"/>
        <end position="76"/>
    </location>
</feature>
<name>A0A0F7RTI6_9BASI</name>
<feature type="compositionally biased region" description="Low complexity" evidence="1">
    <location>
        <begin position="47"/>
        <end position="62"/>
    </location>
</feature>